<feature type="signal peptide" evidence="1">
    <location>
        <begin position="1"/>
        <end position="24"/>
    </location>
</feature>
<keyword evidence="1" id="KW-0732">Signal</keyword>
<reference evidence="2 3" key="1">
    <citation type="submission" date="2020-01" db="EMBL/GenBank/DDBJ databases">
        <title>Genomes assembled from Gulf of Kutch pelagic sediment metagenomes.</title>
        <authorList>
            <person name="Chandrashekar M."/>
            <person name="Mahajan M.S."/>
            <person name="Dave K.J."/>
            <person name="Vatsa P."/>
            <person name="Nathani N.M."/>
        </authorList>
    </citation>
    <scope>NUCLEOTIDE SEQUENCE [LARGE SCALE GENOMIC DNA]</scope>
    <source>
        <strain evidence="2">KS3-K002</strain>
    </source>
</reference>
<protein>
    <recommendedName>
        <fullName evidence="4">Lipocalin-like domain-containing protein</fullName>
    </recommendedName>
</protein>
<feature type="chain" id="PRO_5042115007" description="Lipocalin-like domain-containing protein" evidence="1">
    <location>
        <begin position="25"/>
        <end position="172"/>
    </location>
</feature>
<evidence type="ECO:0000313" key="3">
    <source>
        <dbReference type="Proteomes" id="UP000702544"/>
    </source>
</evidence>
<proteinExistence type="predicted"/>
<comment type="caution">
    <text evidence="2">The sequence shown here is derived from an EMBL/GenBank/DDBJ whole genome shotgun (WGS) entry which is preliminary data.</text>
</comment>
<evidence type="ECO:0000313" key="2">
    <source>
        <dbReference type="EMBL" id="NIR75638.1"/>
    </source>
</evidence>
<dbReference type="Proteomes" id="UP000702544">
    <property type="component" value="Unassembled WGS sequence"/>
</dbReference>
<dbReference type="EMBL" id="JAACAK010000085">
    <property type="protein sequence ID" value="NIR75638.1"/>
    <property type="molecule type" value="Genomic_DNA"/>
</dbReference>
<evidence type="ECO:0000256" key="1">
    <source>
        <dbReference type="SAM" id="SignalP"/>
    </source>
</evidence>
<organism evidence="2 3">
    <name type="scientific">Candidatus Kutchimonas denitrificans</name>
    <dbReference type="NCBI Taxonomy" id="3056748"/>
    <lineage>
        <taxon>Bacteria</taxon>
        <taxon>Pseudomonadati</taxon>
        <taxon>Gemmatimonadota</taxon>
        <taxon>Gemmatimonadia</taxon>
        <taxon>Candidatus Palauibacterales</taxon>
        <taxon>Candidatus Palauibacteraceae</taxon>
        <taxon>Candidatus Kutchimonas</taxon>
    </lineage>
</organism>
<sequence>MRSKLVLTALALVVAAGAISLSGAAPLAVDDPADSPSIVGTYKLVSRDLPDGTTVTPPDIAGMVTFTDEYRNFNVYWRAGEGHASISYVARYSLSDEEYSETAIYFMANDPMSGSRPTYDLSGPSGNSPVQMTDDGMKIDLPLWNEPVVVFSGDKMTATREGEFVDHWEKVK</sequence>
<name>A0AAE4Z8J4_9BACT</name>
<gene>
    <name evidence="2" type="ORF">GWO12_11095</name>
</gene>
<dbReference type="AlphaFoldDB" id="A0AAE4Z8J4"/>
<accession>A0AAE4Z8J4</accession>
<evidence type="ECO:0008006" key="4">
    <source>
        <dbReference type="Google" id="ProtNLM"/>
    </source>
</evidence>